<evidence type="ECO:0000256" key="8">
    <source>
        <dbReference type="SAM" id="Phobius"/>
    </source>
</evidence>
<evidence type="ECO:0000256" key="2">
    <source>
        <dbReference type="ARBA" id="ARBA00022527"/>
    </source>
</evidence>
<evidence type="ECO:0000256" key="7">
    <source>
        <dbReference type="SAM" id="MobiDB-lite"/>
    </source>
</evidence>
<keyword evidence="2" id="KW-0723">Serine/threonine-protein kinase</keyword>
<keyword evidence="8" id="KW-0472">Membrane</keyword>
<reference evidence="10 11" key="1">
    <citation type="submission" date="2016-03" db="EMBL/GenBank/DDBJ databases">
        <title>Complete genome sequence of a soil Actinobacterium, Nocardioides dokdonensis FR1436.</title>
        <authorList>
            <person name="Kwon S.-K."/>
            <person name="Kim K."/>
            <person name="Kim J.F."/>
        </authorList>
    </citation>
    <scope>NUCLEOTIDE SEQUENCE [LARGE SCALE GENOMIC DNA]</scope>
    <source>
        <strain evidence="10 11">FR1436</strain>
    </source>
</reference>
<dbReference type="PROSITE" id="PS00108">
    <property type="entry name" value="PROTEIN_KINASE_ST"/>
    <property type="match status" value="1"/>
</dbReference>
<feature type="region of interest" description="Disordered" evidence="7">
    <location>
        <begin position="224"/>
        <end position="254"/>
    </location>
</feature>
<dbReference type="Pfam" id="PF00069">
    <property type="entry name" value="Pkinase"/>
    <property type="match status" value="1"/>
</dbReference>
<sequence>MRHSSSGRHPGHPGLPAPPPRRLAGRYELRDRVGSGAMGSVWRAWDHQQGRWVGAKVLGEHDAGLLLRFVREQSVRIDHPHVVAPTGWAAEDHLVVLTMDLVRGGSLDDLLREHGPLPESYVAVLLAQLLRALAAVHEAGVVHRDVKPANLLLEPTGSGRPHLRLGDFGVATLVDGPRLTQHPGVVGTDGYLAPEQVAGAAPDPRQDLYAAGVVVRELLTARTPRQQAGRPAPPGLLSGLVTSLTSPDAGGRPPSALAALERLHRLGVPAGTPWDREPRPPHVPDRLGTPPGPRTPGAGREAALSTRTVAAALCLLGSAGLCLVALVLLL</sequence>
<keyword evidence="4" id="KW-0547">Nucleotide-binding</keyword>
<dbReference type="Proteomes" id="UP000077868">
    <property type="component" value="Chromosome"/>
</dbReference>
<evidence type="ECO:0000313" key="10">
    <source>
        <dbReference type="EMBL" id="ANH37685.1"/>
    </source>
</evidence>
<keyword evidence="5 10" id="KW-0418">Kinase</keyword>
<feature type="region of interest" description="Disordered" evidence="7">
    <location>
        <begin position="1"/>
        <end position="23"/>
    </location>
</feature>
<dbReference type="RefSeq" id="WP_068107448.1">
    <property type="nucleotide sequence ID" value="NZ_CP015079.1"/>
</dbReference>
<evidence type="ECO:0000256" key="5">
    <source>
        <dbReference type="ARBA" id="ARBA00022777"/>
    </source>
</evidence>
<dbReference type="STRING" id="1300347.I601_1243"/>
<dbReference type="EC" id="2.7.11.1" evidence="1"/>
<accession>A0A1A9GJP0</accession>
<keyword evidence="8" id="KW-0812">Transmembrane</keyword>
<feature type="transmembrane region" description="Helical" evidence="8">
    <location>
        <begin position="309"/>
        <end position="329"/>
    </location>
</feature>
<name>A0A1A9GJP0_9ACTN</name>
<gene>
    <name evidence="10" type="primary">prkC_2</name>
    <name evidence="10" type="ORF">I601_1243</name>
</gene>
<dbReference type="InterPro" id="IPR000719">
    <property type="entry name" value="Prot_kinase_dom"/>
</dbReference>
<feature type="region of interest" description="Disordered" evidence="7">
    <location>
        <begin position="268"/>
        <end position="301"/>
    </location>
</feature>
<dbReference type="OrthoDB" id="9762169at2"/>
<dbReference type="SUPFAM" id="SSF56112">
    <property type="entry name" value="Protein kinase-like (PK-like)"/>
    <property type="match status" value="1"/>
</dbReference>
<dbReference type="GO" id="GO:0005524">
    <property type="term" value="F:ATP binding"/>
    <property type="evidence" value="ECO:0007669"/>
    <property type="project" value="UniProtKB-KW"/>
</dbReference>
<evidence type="ECO:0000256" key="6">
    <source>
        <dbReference type="ARBA" id="ARBA00022840"/>
    </source>
</evidence>
<dbReference type="GO" id="GO:0004674">
    <property type="term" value="F:protein serine/threonine kinase activity"/>
    <property type="evidence" value="ECO:0007669"/>
    <property type="project" value="UniProtKB-KW"/>
</dbReference>
<dbReference type="InterPro" id="IPR011009">
    <property type="entry name" value="Kinase-like_dom_sf"/>
</dbReference>
<feature type="compositionally biased region" description="Basic and acidic residues" evidence="7">
    <location>
        <begin position="274"/>
        <end position="285"/>
    </location>
</feature>
<dbReference type="KEGG" id="ndk:I601_1243"/>
<keyword evidence="3 10" id="KW-0808">Transferase</keyword>
<dbReference type="SMART" id="SM00220">
    <property type="entry name" value="S_TKc"/>
    <property type="match status" value="1"/>
</dbReference>
<keyword evidence="8" id="KW-1133">Transmembrane helix</keyword>
<dbReference type="InterPro" id="IPR008271">
    <property type="entry name" value="Ser/Thr_kinase_AS"/>
</dbReference>
<dbReference type="PANTHER" id="PTHR43289">
    <property type="entry name" value="MITOGEN-ACTIVATED PROTEIN KINASE KINASE KINASE 20-RELATED"/>
    <property type="match status" value="1"/>
</dbReference>
<evidence type="ECO:0000313" key="11">
    <source>
        <dbReference type="Proteomes" id="UP000077868"/>
    </source>
</evidence>
<organism evidence="10 11">
    <name type="scientific">Nocardioides dokdonensis FR1436</name>
    <dbReference type="NCBI Taxonomy" id="1300347"/>
    <lineage>
        <taxon>Bacteria</taxon>
        <taxon>Bacillati</taxon>
        <taxon>Actinomycetota</taxon>
        <taxon>Actinomycetes</taxon>
        <taxon>Propionibacteriales</taxon>
        <taxon>Nocardioidaceae</taxon>
        <taxon>Nocardioides</taxon>
    </lineage>
</organism>
<dbReference type="Gene3D" id="3.30.200.20">
    <property type="entry name" value="Phosphorylase Kinase, domain 1"/>
    <property type="match status" value="1"/>
</dbReference>
<evidence type="ECO:0000256" key="1">
    <source>
        <dbReference type="ARBA" id="ARBA00012513"/>
    </source>
</evidence>
<dbReference type="AlphaFoldDB" id="A0A1A9GJP0"/>
<dbReference type="EMBL" id="CP015079">
    <property type="protein sequence ID" value="ANH37685.1"/>
    <property type="molecule type" value="Genomic_DNA"/>
</dbReference>
<feature type="domain" description="Protein kinase" evidence="9">
    <location>
        <begin position="27"/>
        <end position="330"/>
    </location>
</feature>
<evidence type="ECO:0000256" key="4">
    <source>
        <dbReference type="ARBA" id="ARBA00022741"/>
    </source>
</evidence>
<protein>
    <recommendedName>
        <fullName evidence="1">non-specific serine/threonine protein kinase</fullName>
        <ecNumber evidence="1">2.7.11.1</ecNumber>
    </recommendedName>
</protein>
<proteinExistence type="predicted"/>
<dbReference type="PROSITE" id="PS50011">
    <property type="entry name" value="PROTEIN_KINASE_DOM"/>
    <property type="match status" value="1"/>
</dbReference>
<dbReference type="Gene3D" id="1.10.510.10">
    <property type="entry name" value="Transferase(Phosphotransferase) domain 1"/>
    <property type="match status" value="1"/>
</dbReference>
<feature type="compositionally biased region" description="Basic residues" evidence="7">
    <location>
        <begin position="1"/>
        <end position="11"/>
    </location>
</feature>
<evidence type="ECO:0000256" key="3">
    <source>
        <dbReference type="ARBA" id="ARBA00022679"/>
    </source>
</evidence>
<dbReference type="PATRIC" id="fig|1300347.3.peg.1245"/>
<feature type="compositionally biased region" description="Low complexity" evidence="7">
    <location>
        <begin position="235"/>
        <end position="247"/>
    </location>
</feature>
<dbReference type="CDD" id="cd14014">
    <property type="entry name" value="STKc_PknB_like"/>
    <property type="match status" value="1"/>
</dbReference>
<keyword evidence="11" id="KW-1185">Reference proteome</keyword>
<dbReference type="PANTHER" id="PTHR43289:SF6">
    <property type="entry name" value="SERINE_THREONINE-PROTEIN KINASE NEKL-3"/>
    <property type="match status" value="1"/>
</dbReference>
<keyword evidence="6" id="KW-0067">ATP-binding</keyword>
<evidence type="ECO:0000259" key="9">
    <source>
        <dbReference type="PROSITE" id="PS50011"/>
    </source>
</evidence>